<proteinExistence type="predicted"/>
<sequence>MLVVLVIAVQSTPLGPGPQTLTKNIPVNQNPQKRELILYLTPSQIKALQEGKGYINYQLINQAETSEENQEESEQTQQEQEELFQLRSLEEDSEALEEENNEEPSLIPVEEPNSEEVEEWPQLTWVYRSPQNRNLLPISVDNLTDLRLTSEPEEQIEENQTETEEDEEETENDQPESQPESQSEAQSETQSETQSEAQSEAPRQQVFRLVAYESATEKSISTTTKPPQEEPIEERWLRLWELNRSQLRKASLPQNNVAIIAEQPQDDPETNLPEFRFLVRNNNQKQAVRNQDKRRKNLLQKQKVLIQAEARAQNAPTQSRKEFTNIKQNQARLIQITKPSFIQVTKTAKEGPLKLASEAPSECSKHVSSKKTSVPAKKDIRNKAPWTRLS</sequence>
<feature type="compositionally biased region" description="Acidic residues" evidence="1">
    <location>
        <begin position="151"/>
        <end position="174"/>
    </location>
</feature>
<comment type="caution">
    <text evidence="2">The sequence shown here is derived from an EMBL/GenBank/DDBJ whole genome shotgun (WGS) entry which is preliminary data.</text>
</comment>
<accession>A0A8S3X3J2</accession>
<feature type="region of interest" description="Disordered" evidence="1">
    <location>
        <begin position="148"/>
        <end position="204"/>
    </location>
</feature>
<protein>
    <submittedName>
        <fullName evidence="2">(apollo) hypothetical protein</fullName>
    </submittedName>
</protein>
<dbReference type="Proteomes" id="UP000691718">
    <property type="component" value="Unassembled WGS sequence"/>
</dbReference>
<feature type="compositionally biased region" description="Low complexity" evidence="1">
    <location>
        <begin position="175"/>
        <end position="202"/>
    </location>
</feature>
<evidence type="ECO:0000313" key="3">
    <source>
        <dbReference type="Proteomes" id="UP000691718"/>
    </source>
</evidence>
<dbReference type="AlphaFoldDB" id="A0A8S3X3J2"/>
<feature type="region of interest" description="Disordered" evidence="1">
    <location>
        <begin position="353"/>
        <end position="390"/>
    </location>
</feature>
<evidence type="ECO:0000256" key="1">
    <source>
        <dbReference type="SAM" id="MobiDB-lite"/>
    </source>
</evidence>
<organism evidence="2 3">
    <name type="scientific">Parnassius apollo</name>
    <name type="common">Apollo butterfly</name>
    <name type="synonym">Papilio apollo</name>
    <dbReference type="NCBI Taxonomy" id="110799"/>
    <lineage>
        <taxon>Eukaryota</taxon>
        <taxon>Metazoa</taxon>
        <taxon>Ecdysozoa</taxon>
        <taxon>Arthropoda</taxon>
        <taxon>Hexapoda</taxon>
        <taxon>Insecta</taxon>
        <taxon>Pterygota</taxon>
        <taxon>Neoptera</taxon>
        <taxon>Endopterygota</taxon>
        <taxon>Lepidoptera</taxon>
        <taxon>Glossata</taxon>
        <taxon>Ditrysia</taxon>
        <taxon>Papilionoidea</taxon>
        <taxon>Papilionidae</taxon>
        <taxon>Parnassiinae</taxon>
        <taxon>Parnassini</taxon>
        <taxon>Parnassius</taxon>
        <taxon>Parnassius</taxon>
    </lineage>
</organism>
<dbReference type="OrthoDB" id="6537767at2759"/>
<gene>
    <name evidence="2" type="ORF">PAPOLLO_LOCUS13052</name>
</gene>
<feature type="compositionally biased region" description="Acidic residues" evidence="1">
    <location>
        <begin position="92"/>
        <end position="102"/>
    </location>
</feature>
<feature type="region of interest" description="Disordered" evidence="1">
    <location>
        <begin position="92"/>
        <end position="115"/>
    </location>
</feature>
<reference evidence="2" key="1">
    <citation type="submission" date="2021-04" db="EMBL/GenBank/DDBJ databases">
        <authorList>
            <person name="Tunstrom K."/>
        </authorList>
    </citation>
    <scope>NUCLEOTIDE SEQUENCE</scope>
</reference>
<evidence type="ECO:0000313" key="2">
    <source>
        <dbReference type="EMBL" id="CAG4996695.1"/>
    </source>
</evidence>
<name>A0A8S3X3J2_PARAO</name>
<keyword evidence="3" id="KW-1185">Reference proteome</keyword>
<dbReference type="EMBL" id="CAJQZP010000929">
    <property type="protein sequence ID" value="CAG4996695.1"/>
    <property type="molecule type" value="Genomic_DNA"/>
</dbReference>